<dbReference type="InterPro" id="IPR002563">
    <property type="entry name" value="Flavin_Rdtase-like_dom"/>
</dbReference>
<evidence type="ECO:0000313" key="5">
    <source>
        <dbReference type="EMBL" id="ACV21139.1"/>
    </source>
</evidence>
<comment type="similarity">
    <text evidence="3">Belongs to the flavoredoxin family.</text>
</comment>
<dbReference type="EMBL" id="CP001684">
    <property type="protein sequence ID" value="ACV21139.1"/>
    <property type="molecule type" value="Genomic_DNA"/>
</dbReference>
<dbReference type="RefSeq" id="WP_012797250.1">
    <property type="nucleotide sequence ID" value="NC_013165.1"/>
</dbReference>
<dbReference type="GO" id="GO:0016646">
    <property type="term" value="F:oxidoreductase activity, acting on the CH-NH group of donors, NAD or NADP as acceptor"/>
    <property type="evidence" value="ECO:0007669"/>
    <property type="project" value="UniProtKB-ARBA"/>
</dbReference>
<dbReference type="PANTHER" id="PTHR43567">
    <property type="entry name" value="FLAVOREDOXIN-RELATED-RELATED"/>
    <property type="match status" value="1"/>
</dbReference>
<dbReference type="Proteomes" id="UP000002026">
    <property type="component" value="Chromosome"/>
</dbReference>
<dbReference type="InterPro" id="IPR052174">
    <property type="entry name" value="Flavoredoxin"/>
</dbReference>
<dbReference type="GO" id="GO:0010181">
    <property type="term" value="F:FMN binding"/>
    <property type="evidence" value="ECO:0007669"/>
    <property type="project" value="InterPro"/>
</dbReference>
<organism evidence="5 6">
    <name type="scientific">Slackia heliotrinireducens (strain ATCC 29202 / DSM 20476 / NCTC 11029 / RHS 1)</name>
    <name type="common">Peptococcus heliotrinreducens</name>
    <dbReference type="NCBI Taxonomy" id="471855"/>
    <lineage>
        <taxon>Bacteria</taxon>
        <taxon>Bacillati</taxon>
        <taxon>Actinomycetota</taxon>
        <taxon>Coriobacteriia</taxon>
        <taxon>Eggerthellales</taxon>
        <taxon>Eggerthellaceae</taxon>
        <taxon>Slackia</taxon>
    </lineage>
</organism>
<dbReference type="SMART" id="SM00903">
    <property type="entry name" value="Flavin_Reduct"/>
    <property type="match status" value="1"/>
</dbReference>
<gene>
    <name evidence="5" type="ordered locus">Shel_00650</name>
</gene>
<keyword evidence="6" id="KW-1185">Reference proteome</keyword>
<comment type="cofactor">
    <cofactor evidence="1">
        <name>FMN</name>
        <dbReference type="ChEBI" id="CHEBI:58210"/>
    </cofactor>
</comment>
<accession>C7N0R1</accession>
<dbReference type="InterPro" id="IPR012349">
    <property type="entry name" value="Split_barrel_FMN-bd"/>
</dbReference>
<dbReference type="KEGG" id="shi:Shel_00650"/>
<evidence type="ECO:0000256" key="3">
    <source>
        <dbReference type="ARBA" id="ARBA00038054"/>
    </source>
</evidence>
<keyword evidence="2" id="KW-0285">Flavoprotein</keyword>
<name>C7N0R1_SLAHD</name>
<dbReference type="PANTHER" id="PTHR43567:SF1">
    <property type="entry name" value="FLAVOREDOXIN"/>
    <property type="match status" value="1"/>
</dbReference>
<evidence type="ECO:0000313" key="6">
    <source>
        <dbReference type="Proteomes" id="UP000002026"/>
    </source>
</evidence>
<protein>
    <submittedName>
        <fullName evidence="5">Conserved protein of DIM6/NTAB family</fullName>
    </submittedName>
</protein>
<sequence length="194" mass="21380">MRAMVAPTQTVVASAYDSDGKPQACTLAFYMPSSHEPPCVTIAINAFQKRKTLEAIRESNAFVVGFPSVDQVRETDYLGVESGHNTDKLANVGFTTTEAKTVHAPVIDQLPYSLECEVVHMVTVGSHAQITGEVKRILADEAILNERGRIVLEKLNPIIYDEEQHRYLELGGKVSDAFRVGAQMKREFDQGVEA</sequence>
<evidence type="ECO:0000256" key="1">
    <source>
        <dbReference type="ARBA" id="ARBA00001917"/>
    </source>
</evidence>
<proteinExistence type="inferred from homology"/>
<dbReference type="Pfam" id="PF01613">
    <property type="entry name" value="Flavin_Reduct"/>
    <property type="match status" value="1"/>
</dbReference>
<feature type="domain" description="Flavin reductase like" evidence="4">
    <location>
        <begin position="4"/>
        <end position="152"/>
    </location>
</feature>
<evidence type="ECO:0000256" key="2">
    <source>
        <dbReference type="ARBA" id="ARBA00022630"/>
    </source>
</evidence>
<reference evidence="5 6" key="1">
    <citation type="journal article" date="2009" name="Stand. Genomic Sci.">
        <title>Complete genome sequence of Slackia heliotrinireducens type strain (RHS 1).</title>
        <authorList>
            <person name="Pukall R."/>
            <person name="Lapidus A."/>
            <person name="Nolan M."/>
            <person name="Copeland A."/>
            <person name="Glavina Del Rio T."/>
            <person name="Lucas S."/>
            <person name="Chen F."/>
            <person name="Tice H."/>
            <person name="Cheng J.F."/>
            <person name="Chertkov O."/>
            <person name="Bruce D."/>
            <person name="Goodwin L."/>
            <person name="Kuske C."/>
            <person name="Brettin T."/>
            <person name="Detter J.C."/>
            <person name="Han C."/>
            <person name="Pitluck S."/>
            <person name="Pati A."/>
            <person name="Mavrommatis K."/>
            <person name="Ivanova N."/>
            <person name="Ovchinnikova G."/>
            <person name="Chen A."/>
            <person name="Palaniappan K."/>
            <person name="Schneider S."/>
            <person name="Rohde M."/>
            <person name="Chain P."/>
            <person name="D'haeseleer P."/>
            <person name="Goker M."/>
            <person name="Bristow J."/>
            <person name="Eisen J.A."/>
            <person name="Markowitz V."/>
            <person name="Kyrpides N.C."/>
            <person name="Klenk H.P."/>
            <person name="Hugenholtz P."/>
        </authorList>
    </citation>
    <scope>NUCLEOTIDE SEQUENCE [LARGE SCALE GENOMIC DNA]</scope>
    <source>
        <strain evidence="6">ATCC 29202 / DSM 20476 / NCTC 11029 / RHS 1</strain>
    </source>
</reference>
<dbReference type="SUPFAM" id="SSF50475">
    <property type="entry name" value="FMN-binding split barrel"/>
    <property type="match status" value="1"/>
</dbReference>
<dbReference type="STRING" id="471855.Shel_00650"/>
<dbReference type="eggNOG" id="COG1853">
    <property type="taxonomic scope" value="Bacteria"/>
</dbReference>
<evidence type="ECO:0000259" key="4">
    <source>
        <dbReference type="SMART" id="SM00903"/>
    </source>
</evidence>
<dbReference type="AlphaFoldDB" id="C7N0R1"/>
<dbReference type="Gene3D" id="2.30.110.10">
    <property type="entry name" value="Electron Transport, Fmn-binding Protein, Chain A"/>
    <property type="match status" value="1"/>
</dbReference>
<dbReference type="HOGENOM" id="CLU_059021_5_5_11"/>